<gene>
    <name evidence="6" type="ORF">HS1_000872</name>
</gene>
<dbReference type="REBASE" id="139597">
    <property type="entry name" value="S.DauHS1ORF871P"/>
</dbReference>
<evidence type="ECO:0000256" key="4">
    <source>
        <dbReference type="SAM" id="Coils"/>
    </source>
</evidence>
<dbReference type="InterPro" id="IPR044946">
    <property type="entry name" value="Restrct_endonuc_typeI_TRD_sf"/>
</dbReference>
<keyword evidence="3" id="KW-0238">DNA-binding</keyword>
<evidence type="ECO:0000259" key="5">
    <source>
        <dbReference type="Pfam" id="PF01420"/>
    </source>
</evidence>
<dbReference type="RefSeq" id="WP_066061469.1">
    <property type="nucleotide sequence ID" value="NZ_CP013015.1"/>
</dbReference>
<name>A0A7U4QJU7_DESA2</name>
<organism evidence="6 7">
    <name type="scientific">Desulfofervidus auxilii</name>
    <dbReference type="NCBI Taxonomy" id="1621989"/>
    <lineage>
        <taxon>Bacteria</taxon>
        <taxon>Pseudomonadati</taxon>
        <taxon>Thermodesulfobacteriota</taxon>
        <taxon>Candidatus Desulfofervidia</taxon>
        <taxon>Candidatus Desulfofervidales</taxon>
        <taxon>Candidatus Desulfofervidaceae</taxon>
        <taxon>Candidatus Desulfofervidus</taxon>
    </lineage>
</organism>
<dbReference type="OrthoDB" id="512700at2"/>
<evidence type="ECO:0000313" key="7">
    <source>
        <dbReference type="Proteomes" id="UP000070560"/>
    </source>
</evidence>
<dbReference type="EMBL" id="CP013015">
    <property type="protein sequence ID" value="AMM40676.1"/>
    <property type="molecule type" value="Genomic_DNA"/>
</dbReference>
<comment type="similarity">
    <text evidence="1">Belongs to the type-I restriction system S methylase family.</text>
</comment>
<keyword evidence="7" id="KW-1185">Reference proteome</keyword>
<dbReference type="SUPFAM" id="SSF116734">
    <property type="entry name" value="DNA methylase specificity domain"/>
    <property type="match status" value="2"/>
</dbReference>
<dbReference type="CDD" id="cd17521">
    <property type="entry name" value="RMtype1_S_Sau13435ORF2165P_TRD2-CR2_like"/>
    <property type="match status" value="1"/>
</dbReference>
<dbReference type="PANTHER" id="PTHR30408:SF12">
    <property type="entry name" value="TYPE I RESTRICTION ENZYME MJAVIII SPECIFICITY SUBUNIT"/>
    <property type="match status" value="1"/>
</dbReference>
<protein>
    <submittedName>
        <fullName evidence="6">Restriction modification system DNA specificity subunit</fullName>
    </submittedName>
</protein>
<dbReference type="KEGG" id="daw:HS1_000872"/>
<dbReference type="InterPro" id="IPR052021">
    <property type="entry name" value="Type-I_RS_S_subunit"/>
</dbReference>
<dbReference type="PANTHER" id="PTHR30408">
    <property type="entry name" value="TYPE-1 RESTRICTION ENZYME ECOKI SPECIFICITY PROTEIN"/>
    <property type="match status" value="1"/>
</dbReference>
<feature type="domain" description="Type I restriction modification DNA specificity" evidence="5">
    <location>
        <begin position="238"/>
        <end position="415"/>
    </location>
</feature>
<dbReference type="Proteomes" id="UP000070560">
    <property type="component" value="Chromosome"/>
</dbReference>
<evidence type="ECO:0000256" key="3">
    <source>
        <dbReference type="ARBA" id="ARBA00023125"/>
    </source>
</evidence>
<dbReference type="GO" id="GO:0009307">
    <property type="term" value="P:DNA restriction-modification system"/>
    <property type="evidence" value="ECO:0007669"/>
    <property type="project" value="UniProtKB-KW"/>
</dbReference>
<sequence length="437" mass="50756">MAEQSQKNIEIFKRENKENNLKQTEIGSIPEDWEVVRLGEVLKEVDIRVKNLKNVNPENLTVLSLTKNYGLIPQTKRFKKRIAVKDVANYKIVRKLQIVHNPYVIWEGAIHALRTMEIGIVSPVYCVWECKNNSDPSFIDRLLRTPKLLNEYLARASGVVNRRRSVSKDDFLNIKIPLPPLPEQRKIARVLDKIQQAIELQDRIIEQAKNLKKSLMQKLFTEGFYGEEQKETEIGLIPKSWEVVRLGEIGIFEYGYTETALEEDTGIKFLRITDIKDNGLILWNEVPYCKISETKFKKYQLKNGDILFARIGATTGKTCFIESPPKSVFASYLITLKIKTDVYKKFVYYYTQTPIYWSQVEANKEGKLKKGISATLLRTFKIPLPPLEEQKQIAHILSVLDKKIEVEQKRKQVLKELFKTMLHKLMSGKIRLKEVEI</sequence>
<proteinExistence type="inferred from homology"/>
<evidence type="ECO:0000256" key="2">
    <source>
        <dbReference type="ARBA" id="ARBA00022747"/>
    </source>
</evidence>
<dbReference type="Gene3D" id="3.90.220.20">
    <property type="entry name" value="DNA methylase specificity domains"/>
    <property type="match status" value="2"/>
</dbReference>
<dbReference type="InterPro" id="IPR000055">
    <property type="entry name" value="Restrct_endonuc_typeI_TRD"/>
</dbReference>
<evidence type="ECO:0000256" key="1">
    <source>
        <dbReference type="ARBA" id="ARBA00010923"/>
    </source>
</evidence>
<accession>A0A7U4QJU7</accession>
<keyword evidence="2" id="KW-0680">Restriction system</keyword>
<reference evidence="6 7" key="1">
    <citation type="submission" date="2015-10" db="EMBL/GenBank/DDBJ databases">
        <title>Candidatus Desulfofervidus auxilii, a hydrogenotrophic sulfate-reducing bacterium involved in the thermophilic anaerobic oxidation of methane.</title>
        <authorList>
            <person name="Krukenberg V."/>
            <person name="Richter M."/>
            <person name="Wegener G."/>
        </authorList>
    </citation>
    <scope>NUCLEOTIDE SEQUENCE [LARGE SCALE GENOMIC DNA]</scope>
    <source>
        <strain evidence="6 7">HS1</strain>
    </source>
</reference>
<feature type="coiled-coil region" evidence="4">
    <location>
        <begin position="191"/>
        <end position="218"/>
    </location>
</feature>
<keyword evidence="4" id="KW-0175">Coiled coil</keyword>
<dbReference type="AlphaFoldDB" id="A0A7U4QJU7"/>
<dbReference type="GO" id="GO:0003677">
    <property type="term" value="F:DNA binding"/>
    <property type="evidence" value="ECO:0007669"/>
    <property type="project" value="UniProtKB-KW"/>
</dbReference>
<evidence type="ECO:0000313" key="6">
    <source>
        <dbReference type="EMBL" id="AMM40676.1"/>
    </source>
</evidence>
<dbReference type="Pfam" id="PF01420">
    <property type="entry name" value="Methylase_S"/>
    <property type="match status" value="2"/>
</dbReference>
<feature type="domain" description="Type I restriction modification DNA specificity" evidence="5">
    <location>
        <begin position="30"/>
        <end position="209"/>
    </location>
</feature>